<gene>
    <name evidence="2" type="ORF">Pc12g01600</name>
    <name evidence="2" type="ORF">PCH_Pc12g01600</name>
</gene>
<evidence type="ECO:0000313" key="3">
    <source>
        <dbReference type="Proteomes" id="UP000000724"/>
    </source>
</evidence>
<name>B6GZ33_PENRW</name>
<proteinExistence type="predicted"/>
<evidence type="ECO:0000256" key="1">
    <source>
        <dbReference type="SAM" id="Phobius"/>
    </source>
</evidence>
<dbReference type="EMBL" id="AM920427">
    <property type="protein sequence ID" value="CAP79787.1"/>
    <property type="molecule type" value="Genomic_DNA"/>
</dbReference>
<dbReference type="Proteomes" id="UP000000724">
    <property type="component" value="Contig Pc00c12"/>
</dbReference>
<dbReference type="VEuPathDB" id="FungiDB:PCH_Pc12g01600"/>
<accession>B6GZ33</accession>
<keyword evidence="1" id="KW-1133">Transmembrane helix</keyword>
<keyword evidence="1" id="KW-0472">Membrane</keyword>
<reference evidence="2 3" key="1">
    <citation type="journal article" date="2008" name="Nat. Biotechnol.">
        <title>Genome sequencing and analysis of the filamentous fungus Penicillium chrysogenum.</title>
        <authorList>
            <person name="van den Berg M.A."/>
            <person name="Albang R."/>
            <person name="Albermann K."/>
            <person name="Badger J.H."/>
            <person name="Daran J.-M."/>
            <person name="Driessen A.J.M."/>
            <person name="Garcia-Estrada C."/>
            <person name="Fedorova N.D."/>
            <person name="Harris D.M."/>
            <person name="Heijne W.H.M."/>
            <person name="Joardar V.S."/>
            <person name="Kiel J.A.K.W."/>
            <person name="Kovalchuk A."/>
            <person name="Martin J.F."/>
            <person name="Nierman W.C."/>
            <person name="Nijland J.G."/>
            <person name="Pronk J.T."/>
            <person name="Roubos J.A."/>
            <person name="van der Klei I.J."/>
            <person name="van Peij N.N.M.E."/>
            <person name="Veenhuis M."/>
            <person name="von Doehren H."/>
            <person name="Wagner C."/>
            <person name="Wortman J.R."/>
            <person name="Bovenberg R.A.L."/>
        </authorList>
    </citation>
    <scope>NUCLEOTIDE SEQUENCE [LARGE SCALE GENOMIC DNA]</scope>
    <source>
        <strain evidence="3">ATCC 28089 / DSM 1075 / NRRL 1951 / Wisconsin 54-1255</strain>
    </source>
</reference>
<keyword evidence="3" id="KW-1185">Reference proteome</keyword>
<evidence type="ECO:0000313" key="2">
    <source>
        <dbReference type="EMBL" id="CAP79787.1"/>
    </source>
</evidence>
<keyword evidence="1" id="KW-0812">Transmembrane</keyword>
<protein>
    <submittedName>
        <fullName evidence="2">Uncharacterized protein</fullName>
    </submittedName>
</protein>
<sequence length="247" mass="27449">MGDTLYKNDRFKHLHFHTVGSDKTGDIACSASLCSKLFCLPALIFHRGSPSLEKQIGISVFERLDLARLRRARMEIGFLVSVSGCIGSFGMAIAMVRRLDQACLKKDPRSMVEMALYFYSNIYLTVKIIINGIQGNKAANALGIILQDRGQRECEPREDRSVTESLLASGIMTRSSGPPKLWSSSRQGKVLSLPSTWSEDNVQGGNGSFLLVLRGQQKKLFLLLEHLALRYQSCRSLGAREPSNRSH</sequence>
<dbReference type="AlphaFoldDB" id="B6GZ33"/>
<organism evidence="2 3">
    <name type="scientific">Penicillium rubens (strain ATCC 28089 / DSM 1075 / NRRL 1951 / Wisconsin 54-1255)</name>
    <name type="common">Penicillium chrysogenum</name>
    <dbReference type="NCBI Taxonomy" id="500485"/>
    <lineage>
        <taxon>Eukaryota</taxon>
        <taxon>Fungi</taxon>
        <taxon>Dikarya</taxon>
        <taxon>Ascomycota</taxon>
        <taxon>Pezizomycotina</taxon>
        <taxon>Eurotiomycetes</taxon>
        <taxon>Eurotiomycetidae</taxon>
        <taxon>Eurotiales</taxon>
        <taxon>Aspergillaceae</taxon>
        <taxon>Penicillium</taxon>
        <taxon>Penicillium chrysogenum species complex</taxon>
    </lineage>
</organism>
<dbReference type="HOGENOM" id="CLU_1124868_0_0_1"/>
<feature type="transmembrane region" description="Helical" evidence="1">
    <location>
        <begin position="116"/>
        <end position="133"/>
    </location>
</feature>
<feature type="transmembrane region" description="Helical" evidence="1">
    <location>
        <begin position="76"/>
        <end position="96"/>
    </location>
</feature>